<dbReference type="Proteomes" id="UP001196980">
    <property type="component" value="Unassembled WGS sequence"/>
</dbReference>
<evidence type="ECO:0000256" key="1">
    <source>
        <dbReference type="SAM" id="MobiDB-lite"/>
    </source>
</evidence>
<dbReference type="EMBL" id="JABXWD010000344">
    <property type="protein sequence ID" value="MBV6342792.1"/>
    <property type="molecule type" value="Genomic_DNA"/>
</dbReference>
<comment type="caution">
    <text evidence="2">The sequence shown here is derived from an EMBL/GenBank/DDBJ whole genome shotgun (WGS) entry which is preliminary data.</text>
</comment>
<evidence type="ECO:0000313" key="3">
    <source>
        <dbReference type="Proteomes" id="UP001196980"/>
    </source>
</evidence>
<feature type="compositionally biased region" description="Low complexity" evidence="1">
    <location>
        <begin position="54"/>
        <end position="75"/>
    </location>
</feature>
<evidence type="ECO:0000313" key="2">
    <source>
        <dbReference type="EMBL" id="MBV6342792.1"/>
    </source>
</evidence>
<feature type="compositionally biased region" description="Polar residues" evidence="1">
    <location>
        <begin position="1"/>
        <end position="15"/>
    </location>
</feature>
<organism evidence="2 3">
    <name type="scientific">Candidatus Magnetobacterium casense</name>
    <dbReference type="NCBI Taxonomy" id="1455061"/>
    <lineage>
        <taxon>Bacteria</taxon>
        <taxon>Pseudomonadati</taxon>
        <taxon>Nitrospirota</taxon>
        <taxon>Thermodesulfovibrionia</taxon>
        <taxon>Thermodesulfovibrionales</taxon>
        <taxon>Candidatus Magnetobacteriaceae</taxon>
        <taxon>Candidatus Magnetobacterium</taxon>
    </lineage>
</organism>
<name>A0ABS6S1R9_9BACT</name>
<feature type="region of interest" description="Disordered" evidence="1">
    <location>
        <begin position="1"/>
        <end position="41"/>
    </location>
</feature>
<accession>A0ABS6S1R9</accession>
<gene>
    <name evidence="2" type="ORF">HWQ67_14490</name>
</gene>
<dbReference type="RefSeq" id="WP_218253405.1">
    <property type="nucleotide sequence ID" value="NZ_JABXWD010000344.1"/>
</dbReference>
<keyword evidence="3" id="KW-1185">Reference proteome</keyword>
<protein>
    <submittedName>
        <fullName evidence="2">Uncharacterized protein</fullName>
    </submittedName>
</protein>
<sequence length="100" mass="10314">MVGAVNNQTLYTYSSDIKEEKAERPQEDVKEKGNGGATSAVSVKLSGAARQLYESGASTEEENAAASAAGSETSNKNINSGNASMDAAEEIKESLVNAIA</sequence>
<feature type="region of interest" description="Disordered" evidence="1">
    <location>
        <begin position="53"/>
        <end position="85"/>
    </location>
</feature>
<reference evidence="2 3" key="1">
    <citation type="journal article" date="2020" name="J Geophys Res Biogeosci">
        <title>Magnetotaxis as an Adaptation to Enable Bacterial Shuttling of Microbial Sulfur and Sulfur Cycling Across Aquatic Oxic#Anoxic Interfaces.</title>
        <authorList>
            <person name="Li J."/>
            <person name="Liu P."/>
            <person name="Wang J."/>
            <person name="Roberts A.P."/>
            <person name="Pan Y."/>
        </authorList>
    </citation>
    <scope>NUCLEOTIDE SEQUENCE [LARGE SCALE GENOMIC DNA]</scope>
    <source>
        <strain evidence="2 3">MYR-1_YQ</strain>
    </source>
</reference>
<feature type="compositionally biased region" description="Basic and acidic residues" evidence="1">
    <location>
        <begin position="16"/>
        <end position="33"/>
    </location>
</feature>
<proteinExistence type="predicted"/>